<keyword evidence="3" id="KW-1185">Reference proteome</keyword>
<dbReference type="AlphaFoldDB" id="A0A927FCS5"/>
<protein>
    <submittedName>
        <fullName evidence="2">Class I SAM-dependent methyltransferase</fullName>
    </submittedName>
</protein>
<dbReference type="InterPro" id="IPR013216">
    <property type="entry name" value="Methyltransf_11"/>
</dbReference>
<dbReference type="Proteomes" id="UP000622317">
    <property type="component" value="Unassembled WGS sequence"/>
</dbReference>
<name>A0A927FCS5_9BACT</name>
<gene>
    <name evidence="2" type="ORF">IEN85_18010</name>
</gene>
<evidence type="ECO:0000259" key="1">
    <source>
        <dbReference type="Pfam" id="PF08241"/>
    </source>
</evidence>
<evidence type="ECO:0000313" key="2">
    <source>
        <dbReference type="EMBL" id="MBD5781401.1"/>
    </source>
</evidence>
<dbReference type="SUPFAM" id="SSF53335">
    <property type="entry name" value="S-adenosyl-L-methionine-dependent methyltransferases"/>
    <property type="match status" value="1"/>
</dbReference>
<feature type="domain" description="Methyltransferase type 11" evidence="1">
    <location>
        <begin position="60"/>
        <end position="152"/>
    </location>
</feature>
<reference evidence="2" key="1">
    <citation type="submission" date="2020-09" db="EMBL/GenBank/DDBJ databases">
        <title>Pelagicoccus enzymogenes sp. nov. with an EPS production, isolated from marine sediment.</title>
        <authorList>
            <person name="Feng X."/>
        </authorList>
    </citation>
    <scope>NUCLEOTIDE SEQUENCE</scope>
    <source>
        <strain evidence="2">NFK12</strain>
    </source>
</reference>
<dbReference type="RefSeq" id="WP_191618504.1">
    <property type="nucleotide sequence ID" value="NZ_JACYFG010000041.1"/>
</dbReference>
<keyword evidence="2" id="KW-0489">Methyltransferase</keyword>
<dbReference type="Gene3D" id="3.40.50.150">
    <property type="entry name" value="Vaccinia Virus protein VP39"/>
    <property type="match status" value="1"/>
</dbReference>
<dbReference type="GO" id="GO:0008757">
    <property type="term" value="F:S-adenosylmethionine-dependent methyltransferase activity"/>
    <property type="evidence" value="ECO:0007669"/>
    <property type="project" value="InterPro"/>
</dbReference>
<dbReference type="Pfam" id="PF08241">
    <property type="entry name" value="Methyltransf_11"/>
    <property type="match status" value="1"/>
</dbReference>
<dbReference type="InterPro" id="IPR029063">
    <property type="entry name" value="SAM-dependent_MTases_sf"/>
</dbReference>
<keyword evidence="2" id="KW-0808">Transferase</keyword>
<organism evidence="2 3">
    <name type="scientific">Pelagicoccus enzymogenes</name>
    <dbReference type="NCBI Taxonomy" id="2773457"/>
    <lineage>
        <taxon>Bacteria</taxon>
        <taxon>Pseudomonadati</taxon>
        <taxon>Verrucomicrobiota</taxon>
        <taxon>Opitutia</taxon>
        <taxon>Puniceicoccales</taxon>
        <taxon>Pelagicoccaceae</taxon>
        <taxon>Pelagicoccus</taxon>
    </lineage>
</organism>
<accession>A0A927FCS5</accession>
<proteinExistence type="predicted"/>
<evidence type="ECO:0000313" key="3">
    <source>
        <dbReference type="Proteomes" id="UP000622317"/>
    </source>
</evidence>
<comment type="caution">
    <text evidence="2">The sequence shown here is derived from an EMBL/GenBank/DDBJ whole genome shotgun (WGS) entry which is preliminary data.</text>
</comment>
<sequence length="223" mass="25156">MSESEREVWRNTKNLVGKDEITLGPYYTYNLRHTPRRLLFTLSYYKFAAKMIGENQSIVELGCGEAMGSPILSEFSSRYLGIDFDEESIAWAKRNFEDEKRQFKASNFVGTCEGTFDAVASLDVIEHIEPERDALYWETVVAHLAPGGTAVIGTPSLNSQKYASAVSKAGHINVYDHTRMLETANKHFRKVLLFSANDEVVHTGYYPMAHYLIAVCIGPKQND</sequence>
<dbReference type="EMBL" id="JACYFG010000041">
    <property type="protein sequence ID" value="MBD5781401.1"/>
    <property type="molecule type" value="Genomic_DNA"/>
</dbReference>
<dbReference type="GO" id="GO:0032259">
    <property type="term" value="P:methylation"/>
    <property type="evidence" value="ECO:0007669"/>
    <property type="project" value="UniProtKB-KW"/>
</dbReference>